<evidence type="ECO:0000256" key="3">
    <source>
        <dbReference type="ARBA" id="ARBA00022801"/>
    </source>
</evidence>
<evidence type="ECO:0000256" key="4">
    <source>
        <dbReference type="ARBA" id="ARBA00022842"/>
    </source>
</evidence>
<keyword evidence="2" id="KW-0479">Metal-binding</keyword>
<reference evidence="5 6" key="1">
    <citation type="journal article" date="2011" name="J. Bacteriol.">
        <title>Draft genome sequence of Caloramator australicus strain RC3T, a thermoanaerobe from the Great Artesian Basin of Australia.</title>
        <authorList>
            <person name="Ogg C.D."/>
            <person name="Patel B.K.C."/>
        </authorList>
    </citation>
    <scope>NUCLEOTIDE SEQUENCE [LARGE SCALE GENOMIC DNA]</scope>
    <source>
        <strain evidence="5 6">RC3</strain>
    </source>
</reference>
<keyword evidence="4" id="KW-0460">Magnesium</keyword>
<dbReference type="SUPFAM" id="SSF56784">
    <property type="entry name" value="HAD-like"/>
    <property type="match status" value="1"/>
</dbReference>
<dbReference type="InterPro" id="IPR023214">
    <property type="entry name" value="HAD_sf"/>
</dbReference>
<dbReference type="Gene3D" id="3.40.50.1000">
    <property type="entry name" value="HAD superfamily/HAD-like"/>
    <property type="match status" value="1"/>
</dbReference>
<evidence type="ECO:0000313" key="5">
    <source>
        <dbReference type="EMBL" id="CCJ34618.1"/>
    </source>
</evidence>
<dbReference type="AlphaFoldDB" id="I7LI77"/>
<dbReference type="GO" id="GO:0008962">
    <property type="term" value="F:phosphatidylglycerophosphatase activity"/>
    <property type="evidence" value="ECO:0007669"/>
    <property type="project" value="InterPro"/>
</dbReference>
<evidence type="ECO:0000313" key="6">
    <source>
        <dbReference type="Proteomes" id="UP000007652"/>
    </source>
</evidence>
<dbReference type="NCBIfam" id="TIGR01662">
    <property type="entry name" value="HAD-SF-IIIA"/>
    <property type="match status" value="1"/>
</dbReference>
<dbReference type="NCBIfam" id="TIGR01668">
    <property type="entry name" value="YqeG_hyp_ppase"/>
    <property type="match status" value="1"/>
</dbReference>
<dbReference type="Pfam" id="PF00702">
    <property type="entry name" value="Hydrolase"/>
    <property type="match status" value="1"/>
</dbReference>
<organism evidence="5 6">
    <name type="scientific">Caloramator australicus RC3</name>
    <dbReference type="NCBI Taxonomy" id="857293"/>
    <lineage>
        <taxon>Bacteria</taxon>
        <taxon>Bacillati</taxon>
        <taxon>Bacillota</taxon>
        <taxon>Clostridia</taxon>
        <taxon>Eubacteriales</taxon>
        <taxon>Clostridiaceae</taxon>
        <taxon>Caloramator</taxon>
    </lineage>
</organism>
<comment type="caution">
    <text evidence="5">The sequence shown here is derived from an EMBL/GenBank/DDBJ whole genome shotgun (WGS) entry which is preliminary data.</text>
</comment>
<comment type="cofactor">
    <cofactor evidence="1">
        <name>Mg(2+)</name>
        <dbReference type="ChEBI" id="CHEBI:18420"/>
    </cofactor>
</comment>
<proteinExistence type="predicted"/>
<dbReference type="GO" id="GO:0044281">
    <property type="term" value="P:small molecule metabolic process"/>
    <property type="evidence" value="ECO:0007669"/>
    <property type="project" value="UniProtKB-ARBA"/>
</dbReference>
<dbReference type="InterPro" id="IPR010021">
    <property type="entry name" value="PGPP1/Gep4"/>
</dbReference>
<evidence type="ECO:0000256" key="2">
    <source>
        <dbReference type="ARBA" id="ARBA00022723"/>
    </source>
</evidence>
<dbReference type="PANTHER" id="PTHR46470:SF2">
    <property type="entry name" value="GLYCERALDEHYDE 3-PHOSPHATE PHOSPHATASE"/>
    <property type="match status" value="1"/>
</dbReference>
<dbReference type="NCBIfam" id="TIGR01549">
    <property type="entry name" value="HAD-SF-IA-v1"/>
    <property type="match status" value="1"/>
</dbReference>
<name>I7LI77_9CLOT</name>
<keyword evidence="3" id="KW-0378">Hydrolase</keyword>
<dbReference type="STRING" id="857293.CAAU_2535"/>
<dbReference type="EMBL" id="CAKP01000138">
    <property type="protein sequence ID" value="CCJ34618.1"/>
    <property type="molecule type" value="Genomic_DNA"/>
</dbReference>
<keyword evidence="6" id="KW-1185">Reference proteome</keyword>
<evidence type="ECO:0000256" key="1">
    <source>
        <dbReference type="ARBA" id="ARBA00001946"/>
    </source>
</evidence>
<dbReference type="InterPro" id="IPR036412">
    <property type="entry name" value="HAD-like_sf"/>
</dbReference>
<dbReference type="Proteomes" id="UP000007652">
    <property type="component" value="Unassembled WGS sequence"/>
</dbReference>
<dbReference type="InterPro" id="IPR051400">
    <property type="entry name" value="HAD-like_hydrolase"/>
</dbReference>
<dbReference type="RefSeq" id="WP_008909861.1">
    <property type="nucleotide sequence ID" value="NZ_CAKP01000138.1"/>
</dbReference>
<accession>I7LI77</accession>
<dbReference type="InterPro" id="IPR006439">
    <property type="entry name" value="HAD-SF_hydro_IA"/>
</dbReference>
<dbReference type="PANTHER" id="PTHR46470">
    <property type="entry name" value="N-ACYLNEURAMINATE-9-PHOSPHATASE"/>
    <property type="match status" value="1"/>
</dbReference>
<protein>
    <submittedName>
        <fullName evidence="5">HAD-superfamily phosphatase subfamily IIIA</fullName>
    </submittedName>
</protein>
<dbReference type="eggNOG" id="COG2179">
    <property type="taxonomic scope" value="Bacteria"/>
</dbReference>
<sequence>MLRDIRPDFYVPSIYSIDFSKLKKIGIKSLIVDIDNTLMYWGAKNPDERAKELLNYLVNEGFKVCLLSNSSKRRITRFKGNIDIEYYSALGIKPMKKMFEGALKILNSKPTETCCIGDQIYTDVLGAKRCGIITILVDPTEKKEFITTKLIRQFEGKIRNSLNYSKEIMKDE</sequence>
<dbReference type="InterPro" id="IPR006549">
    <property type="entry name" value="HAD-SF_hydro_IIIA"/>
</dbReference>
<dbReference type="GO" id="GO:0046872">
    <property type="term" value="F:metal ion binding"/>
    <property type="evidence" value="ECO:0007669"/>
    <property type="project" value="UniProtKB-KW"/>
</dbReference>
<gene>
    <name evidence="5" type="ORF">CAAU_2535</name>
</gene>